<protein>
    <submittedName>
        <fullName evidence="2">Uncharacterized protein</fullName>
    </submittedName>
</protein>
<feature type="compositionally biased region" description="Polar residues" evidence="1">
    <location>
        <begin position="170"/>
        <end position="183"/>
    </location>
</feature>
<dbReference type="AlphaFoldDB" id="A0A0A9GNH6"/>
<feature type="compositionally biased region" description="Basic and acidic residues" evidence="1">
    <location>
        <begin position="202"/>
        <end position="211"/>
    </location>
</feature>
<evidence type="ECO:0000313" key="2">
    <source>
        <dbReference type="EMBL" id="JAE24086.1"/>
    </source>
</evidence>
<feature type="compositionally biased region" description="Basic and acidic residues" evidence="1">
    <location>
        <begin position="151"/>
        <end position="169"/>
    </location>
</feature>
<feature type="region of interest" description="Disordered" evidence="1">
    <location>
        <begin position="1"/>
        <end position="33"/>
    </location>
</feature>
<name>A0A0A9GNH6_ARUDO</name>
<dbReference type="EMBL" id="GBRH01173810">
    <property type="protein sequence ID" value="JAE24086.1"/>
    <property type="molecule type" value="Transcribed_RNA"/>
</dbReference>
<reference evidence="2" key="2">
    <citation type="journal article" date="2015" name="Data Brief">
        <title>Shoot transcriptome of the giant reed, Arundo donax.</title>
        <authorList>
            <person name="Barrero R.A."/>
            <person name="Guerrero F.D."/>
            <person name="Moolhuijzen P."/>
            <person name="Goolsby J.A."/>
            <person name="Tidwell J."/>
            <person name="Bellgard S.E."/>
            <person name="Bellgard M.I."/>
        </authorList>
    </citation>
    <scope>NUCLEOTIDE SEQUENCE</scope>
    <source>
        <tissue evidence="2">Shoot tissue taken approximately 20 cm above the soil surface</tissue>
    </source>
</reference>
<sequence length="211" mass="23830">MEIEGGQTPAQKDKGTRKQDENGSFGAQHTRGSNTVPHWTSLFIYHERESLQQGDLNDICGVNLLQVMVIGESDQEEKHNIEEERKSLEGMLILPQGLIQGLTEDKQKKGIMMDVANFWKMGDKQAENLPKNWCYAEKDQGQCSNNEIVQDQERERDKESGDKGEEHSTEMGSSPSGEQNKTQGRWEDNDGESSSVESYRGCLDKNVDESF</sequence>
<feature type="compositionally biased region" description="Basic and acidic residues" evidence="1">
    <location>
        <begin position="11"/>
        <end position="21"/>
    </location>
</feature>
<accession>A0A0A9GNH6</accession>
<proteinExistence type="predicted"/>
<reference evidence="2" key="1">
    <citation type="submission" date="2014-09" db="EMBL/GenBank/DDBJ databases">
        <authorList>
            <person name="Magalhaes I.L.F."/>
            <person name="Oliveira U."/>
            <person name="Santos F.R."/>
            <person name="Vidigal T.H.D.A."/>
            <person name="Brescovit A.D."/>
            <person name="Santos A.J."/>
        </authorList>
    </citation>
    <scope>NUCLEOTIDE SEQUENCE</scope>
    <source>
        <tissue evidence="2">Shoot tissue taken approximately 20 cm above the soil surface</tissue>
    </source>
</reference>
<feature type="region of interest" description="Disordered" evidence="1">
    <location>
        <begin position="144"/>
        <end position="211"/>
    </location>
</feature>
<organism evidence="2">
    <name type="scientific">Arundo donax</name>
    <name type="common">Giant reed</name>
    <name type="synonym">Donax arundinaceus</name>
    <dbReference type="NCBI Taxonomy" id="35708"/>
    <lineage>
        <taxon>Eukaryota</taxon>
        <taxon>Viridiplantae</taxon>
        <taxon>Streptophyta</taxon>
        <taxon>Embryophyta</taxon>
        <taxon>Tracheophyta</taxon>
        <taxon>Spermatophyta</taxon>
        <taxon>Magnoliopsida</taxon>
        <taxon>Liliopsida</taxon>
        <taxon>Poales</taxon>
        <taxon>Poaceae</taxon>
        <taxon>PACMAD clade</taxon>
        <taxon>Arundinoideae</taxon>
        <taxon>Arundineae</taxon>
        <taxon>Arundo</taxon>
    </lineage>
</organism>
<evidence type="ECO:0000256" key="1">
    <source>
        <dbReference type="SAM" id="MobiDB-lite"/>
    </source>
</evidence>